<dbReference type="InterPro" id="IPR005746">
    <property type="entry name" value="Thioredoxin"/>
</dbReference>
<dbReference type="PROSITE" id="PS51352">
    <property type="entry name" value="THIOREDOXIN_2"/>
    <property type="match status" value="1"/>
</dbReference>
<protein>
    <recommendedName>
        <fullName evidence="6">Thioredoxin</fullName>
    </recommendedName>
</protein>
<dbReference type="GO" id="GO:0015035">
    <property type="term" value="F:protein-disulfide reductase activity"/>
    <property type="evidence" value="ECO:0007669"/>
    <property type="project" value="UniProtKB-UniRule"/>
</dbReference>
<dbReference type="AlphaFoldDB" id="A0A1G4T412"/>
<dbReference type="OrthoDB" id="9790390at2"/>
<dbReference type="InterPro" id="IPR036249">
    <property type="entry name" value="Thioredoxin-like_sf"/>
</dbReference>
<organism evidence="9 10">
    <name type="scientific">Asticcacaulis taihuensis</name>
    <dbReference type="NCBI Taxonomy" id="260084"/>
    <lineage>
        <taxon>Bacteria</taxon>
        <taxon>Pseudomonadati</taxon>
        <taxon>Pseudomonadota</taxon>
        <taxon>Alphaproteobacteria</taxon>
        <taxon>Caulobacterales</taxon>
        <taxon>Caulobacteraceae</taxon>
        <taxon>Asticcacaulis</taxon>
    </lineage>
</organism>
<evidence type="ECO:0000256" key="3">
    <source>
        <dbReference type="ARBA" id="ARBA00022982"/>
    </source>
</evidence>
<dbReference type="GO" id="GO:0005829">
    <property type="term" value="C:cytosol"/>
    <property type="evidence" value="ECO:0007669"/>
    <property type="project" value="TreeGrafter"/>
</dbReference>
<feature type="repeat" description="TPR" evidence="7">
    <location>
        <begin position="222"/>
        <end position="255"/>
    </location>
</feature>
<dbReference type="NCBIfam" id="TIGR01068">
    <property type="entry name" value="thioredoxin"/>
    <property type="match status" value="1"/>
</dbReference>
<keyword evidence="5" id="KW-0676">Redox-active center</keyword>
<keyword evidence="3" id="KW-0249">Electron transport</keyword>
<dbReference type="EMBL" id="FMTS01000006">
    <property type="protein sequence ID" value="SCW76180.1"/>
    <property type="molecule type" value="Genomic_DNA"/>
</dbReference>
<dbReference type="Pfam" id="PF14561">
    <property type="entry name" value="TPR_20"/>
    <property type="match status" value="1"/>
</dbReference>
<dbReference type="InterPro" id="IPR013766">
    <property type="entry name" value="Thioredoxin_domain"/>
</dbReference>
<dbReference type="FunFam" id="3.40.30.10:FF:000001">
    <property type="entry name" value="Thioredoxin"/>
    <property type="match status" value="1"/>
</dbReference>
<dbReference type="GO" id="GO:0045454">
    <property type="term" value="P:cell redox homeostasis"/>
    <property type="evidence" value="ECO:0007669"/>
    <property type="project" value="TreeGrafter"/>
</dbReference>
<dbReference type="Pfam" id="PF00085">
    <property type="entry name" value="Thioredoxin"/>
    <property type="match status" value="1"/>
</dbReference>
<dbReference type="RefSeq" id="WP_090650047.1">
    <property type="nucleotide sequence ID" value="NZ_CBCRYE010000016.1"/>
</dbReference>
<dbReference type="SUPFAM" id="SSF52833">
    <property type="entry name" value="Thioredoxin-like"/>
    <property type="match status" value="1"/>
</dbReference>
<dbReference type="STRING" id="260084.SAMN02927928_3247"/>
<dbReference type="PRINTS" id="PR00421">
    <property type="entry name" value="THIOREDOXIN"/>
</dbReference>
<evidence type="ECO:0000256" key="2">
    <source>
        <dbReference type="ARBA" id="ARBA00022448"/>
    </source>
</evidence>
<dbReference type="Proteomes" id="UP000199150">
    <property type="component" value="Unassembled WGS sequence"/>
</dbReference>
<reference evidence="10" key="1">
    <citation type="submission" date="2016-10" db="EMBL/GenBank/DDBJ databases">
        <authorList>
            <person name="Varghese N."/>
            <person name="Submissions S."/>
        </authorList>
    </citation>
    <scope>NUCLEOTIDE SEQUENCE [LARGE SCALE GENOMIC DNA]</scope>
    <source>
        <strain evidence="10">CGMCC 1.3431</strain>
    </source>
</reference>
<evidence type="ECO:0000313" key="10">
    <source>
        <dbReference type="Proteomes" id="UP000199150"/>
    </source>
</evidence>
<comment type="similarity">
    <text evidence="1">Belongs to the thioredoxin family.</text>
</comment>
<dbReference type="SUPFAM" id="SSF48452">
    <property type="entry name" value="TPR-like"/>
    <property type="match status" value="1"/>
</dbReference>
<evidence type="ECO:0000256" key="7">
    <source>
        <dbReference type="PROSITE-ProRule" id="PRU00339"/>
    </source>
</evidence>
<dbReference type="InterPro" id="IPR019734">
    <property type="entry name" value="TPR_rpt"/>
</dbReference>
<evidence type="ECO:0000313" key="9">
    <source>
        <dbReference type="EMBL" id="SCW76180.1"/>
    </source>
</evidence>
<accession>A0A1G4T412</accession>
<gene>
    <name evidence="9" type="ORF">SAMN02927928_3247</name>
</gene>
<dbReference type="PROSITE" id="PS50005">
    <property type="entry name" value="TPR"/>
    <property type="match status" value="1"/>
</dbReference>
<dbReference type="Gene3D" id="1.25.40.10">
    <property type="entry name" value="Tetratricopeptide repeat domain"/>
    <property type="match status" value="2"/>
</dbReference>
<evidence type="ECO:0000256" key="1">
    <source>
        <dbReference type="ARBA" id="ARBA00008987"/>
    </source>
</evidence>
<proteinExistence type="inferred from homology"/>
<dbReference type="Gene3D" id="3.40.30.10">
    <property type="entry name" value="Glutaredoxin"/>
    <property type="match status" value="1"/>
</dbReference>
<dbReference type="Pfam" id="PF14559">
    <property type="entry name" value="TPR_19"/>
    <property type="match status" value="1"/>
</dbReference>
<name>A0A1G4T412_9CAUL</name>
<evidence type="ECO:0000256" key="4">
    <source>
        <dbReference type="ARBA" id="ARBA00023157"/>
    </source>
</evidence>
<dbReference type="SMART" id="SM00028">
    <property type="entry name" value="TPR"/>
    <property type="match status" value="2"/>
</dbReference>
<evidence type="ECO:0000259" key="8">
    <source>
        <dbReference type="PROSITE" id="PS51352"/>
    </source>
</evidence>
<dbReference type="GO" id="GO:0006950">
    <property type="term" value="P:response to stress"/>
    <property type="evidence" value="ECO:0007669"/>
    <property type="project" value="UniProtKB-ARBA"/>
</dbReference>
<dbReference type="PROSITE" id="PS00194">
    <property type="entry name" value="THIOREDOXIN_1"/>
    <property type="match status" value="1"/>
</dbReference>
<keyword evidence="10" id="KW-1185">Reference proteome</keyword>
<keyword evidence="7" id="KW-0802">TPR repeat</keyword>
<evidence type="ECO:0000256" key="6">
    <source>
        <dbReference type="NCBIfam" id="TIGR01068"/>
    </source>
</evidence>
<evidence type="ECO:0000256" key="5">
    <source>
        <dbReference type="ARBA" id="ARBA00023284"/>
    </source>
</evidence>
<dbReference type="PANTHER" id="PTHR45663">
    <property type="entry name" value="GEO12009P1"/>
    <property type="match status" value="1"/>
</dbReference>
<keyword evidence="4" id="KW-1015">Disulfide bond</keyword>
<dbReference type="CDD" id="cd02956">
    <property type="entry name" value="ybbN"/>
    <property type="match status" value="1"/>
</dbReference>
<dbReference type="InterPro" id="IPR011990">
    <property type="entry name" value="TPR-like_helical_dom_sf"/>
</dbReference>
<feature type="domain" description="Thioredoxin" evidence="8">
    <location>
        <begin position="1"/>
        <end position="114"/>
    </location>
</feature>
<dbReference type="PANTHER" id="PTHR45663:SF11">
    <property type="entry name" value="GEO12009P1"/>
    <property type="match status" value="1"/>
</dbReference>
<sequence length="291" mass="31288">MASNDPNIIDGSENTFMADVIEASMTQPVIVDFWATWCGPCRQLGPALEKVIGEQKGKVKLVKIDVDQNQAIAAQMRVQSIPTVYAFVGGRPVDGFMGAKSETELRAFIDKLGVAGDGSPSVDDALALAAKSVEDGDMPSAMEAYAFVLEQDPENTRAIAGMARIYLKLQQPDHAKATLDQVPADTKDTDILGLRAALELAEGAPTDIAGLRARIAADGRDFDAWYDLGRALAAQGEMAEAMNALLEIVKYDPEWNGQAARTYLFKIFTALGASSELTKAGRRRLSSLLFS</sequence>
<dbReference type="InterPro" id="IPR017937">
    <property type="entry name" value="Thioredoxin_CS"/>
</dbReference>
<keyword evidence="2" id="KW-0813">Transport</keyword>